<reference evidence="3 4" key="1">
    <citation type="submission" date="2017-11" db="EMBL/GenBank/DDBJ databases">
        <title>Animal gut microbial communities from fecal samples from Wisconsin, USA.</title>
        <authorList>
            <person name="Neumann A."/>
        </authorList>
    </citation>
    <scope>NUCLEOTIDE SEQUENCE [LARGE SCALE GENOMIC DNA]</scope>
    <source>
        <strain evidence="3 4">UWS3</strain>
    </source>
</reference>
<sequence length="109" mass="12674">MPSKKFAVEWTESAAADLRGIVLYIAENSLQNARQIFAKIKTECENLEKFPEMGKVPAELEALQIGGYRELVVAPWRIFYRKDTERIVVLTVIDSRRNIDDAVWKRMMR</sequence>
<dbReference type="PANTHER" id="PTHR33755:SF5">
    <property type="entry name" value="TYPE II TOXIN-ANTITOXIN SYSTEM RELE_PARE FAMILY TOXIN"/>
    <property type="match status" value="1"/>
</dbReference>
<dbReference type="InterPro" id="IPR035093">
    <property type="entry name" value="RelE/ParE_toxin_dom_sf"/>
</dbReference>
<dbReference type="Pfam" id="PF05016">
    <property type="entry name" value="ParE_toxin"/>
    <property type="match status" value="1"/>
</dbReference>
<keyword evidence="2" id="KW-1277">Toxin-antitoxin system</keyword>
<keyword evidence="4" id="KW-1185">Reference proteome</keyword>
<comment type="similarity">
    <text evidence="1">Belongs to the RelE toxin family.</text>
</comment>
<dbReference type="Proteomes" id="UP000231134">
    <property type="component" value="Unassembled WGS sequence"/>
</dbReference>
<dbReference type="RefSeq" id="WP_100424593.1">
    <property type="nucleotide sequence ID" value="NZ_PGEX01000001.1"/>
</dbReference>
<dbReference type="PANTHER" id="PTHR33755">
    <property type="entry name" value="TOXIN PARE1-RELATED"/>
    <property type="match status" value="1"/>
</dbReference>
<proteinExistence type="inferred from homology"/>
<protein>
    <submittedName>
        <fullName evidence="3">Addiction module RelE/StbE family toxin</fullName>
    </submittedName>
</protein>
<dbReference type="EMBL" id="PGEX01000001">
    <property type="protein sequence ID" value="PJJ40523.1"/>
    <property type="molecule type" value="Genomic_DNA"/>
</dbReference>
<evidence type="ECO:0000313" key="4">
    <source>
        <dbReference type="Proteomes" id="UP000231134"/>
    </source>
</evidence>
<dbReference type="AlphaFoldDB" id="A0A2M9A4F5"/>
<evidence type="ECO:0000256" key="2">
    <source>
        <dbReference type="ARBA" id="ARBA00022649"/>
    </source>
</evidence>
<comment type="caution">
    <text evidence="3">The sequence shown here is derived from an EMBL/GenBank/DDBJ whole genome shotgun (WGS) entry which is preliminary data.</text>
</comment>
<evidence type="ECO:0000313" key="3">
    <source>
        <dbReference type="EMBL" id="PJJ40523.1"/>
    </source>
</evidence>
<accession>A0A2M9A4F5</accession>
<gene>
    <name evidence="3" type="ORF">BGX16_0450</name>
</gene>
<dbReference type="InterPro" id="IPR051803">
    <property type="entry name" value="TA_system_RelE-like_toxin"/>
</dbReference>
<organism evidence="3 4">
    <name type="scientific">Hallerella succinigenes</name>
    <dbReference type="NCBI Taxonomy" id="1896222"/>
    <lineage>
        <taxon>Bacteria</taxon>
        <taxon>Pseudomonadati</taxon>
        <taxon>Fibrobacterota</taxon>
        <taxon>Fibrobacteria</taxon>
        <taxon>Fibrobacterales</taxon>
        <taxon>Fibrobacteraceae</taxon>
        <taxon>Hallerella</taxon>
    </lineage>
</organism>
<dbReference type="SUPFAM" id="SSF143011">
    <property type="entry name" value="RelE-like"/>
    <property type="match status" value="1"/>
</dbReference>
<dbReference type="NCBIfam" id="TIGR02385">
    <property type="entry name" value="RelE_StbE"/>
    <property type="match status" value="1"/>
</dbReference>
<dbReference type="Gene3D" id="3.30.2310.20">
    <property type="entry name" value="RelE-like"/>
    <property type="match status" value="1"/>
</dbReference>
<name>A0A2M9A4F5_9BACT</name>
<dbReference type="InterPro" id="IPR007712">
    <property type="entry name" value="RelE/ParE_toxin"/>
</dbReference>
<evidence type="ECO:0000256" key="1">
    <source>
        <dbReference type="ARBA" id="ARBA00006226"/>
    </source>
</evidence>
<dbReference type="OrthoDB" id="5574284at2"/>